<dbReference type="RefSeq" id="WP_120704502.1">
    <property type="nucleotide sequence ID" value="NZ_CP032694.1"/>
</dbReference>
<keyword evidence="3" id="KW-1185">Reference proteome</keyword>
<dbReference type="InterPro" id="IPR052189">
    <property type="entry name" value="L-asp_N-monooxygenase_NS-form"/>
</dbReference>
<gene>
    <name evidence="2" type="ORF">CCGE525_12280</name>
</gene>
<evidence type="ECO:0000313" key="2">
    <source>
        <dbReference type="EMBL" id="AYG59485.1"/>
    </source>
</evidence>
<dbReference type="InterPro" id="IPR036188">
    <property type="entry name" value="FAD/NAD-bd_sf"/>
</dbReference>
<evidence type="ECO:0000313" key="3">
    <source>
        <dbReference type="Proteomes" id="UP000282195"/>
    </source>
</evidence>
<dbReference type="InterPro" id="IPR038732">
    <property type="entry name" value="HpyO/CreE_NAD-binding"/>
</dbReference>
<reference evidence="2 3" key="1">
    <citation type="submission" date="2018-10" db="EMBL/GenBank/DDBJ databases">
        <title>Rhizobium etli, R. leguminosarum and a new Rhizobium genospecies from Phaseolus dumosus.</title>
        <authorList>
            <person name="Ramirez-Puebla S.T."/>
            <person name="Rogel-Hernandez M.A."/>
            <person name="Guerrero G."/>
            <person name="Ormeno-Orrillo E."/>
            <person name="Martinez-Romero J.C."/>
            <person name="Negrete-Yankelevich S."/>
            <person name="Martinez-Romero E."/>
        </authorList>
    </citation>
    <scope>NUCLEOTIDE SEQUENCE [LARGE SCALE GENOMIC DNA]</scope>
    <source>
        <strain evidence="2 3">CCGE525</strain>
    </source>
</reference>
<dbReference type="EMBL" id="CP032694">
    <property type="protein sequence ID" value="AYG59485.1"/>
    <property type="molecule type" value="Genomic_DNA"/>
</dbReference>
<sequence>MTVQGLFSAKASASAQAYAMPRIAVIGRGFSGMMMAIALMKTVRTPFHLQLFDPNSSVSGGQALASGHSSEILNSRVRDLSVSAGDPDDFNDWLCSNATFRSAVPAAIPGFLQIFVPKRIFSDYVYQRFSEALSSRRDITVQVSAETVVGLRRSHGDRFLVESAGASNPLFDTVILATGYGISDREPQSGESVATPTAVRARRLVSRPHTVLLGSGLRVVDRLLQMRDNGYGGQITIISKHGFLPQGHTRSNADPVFPAEAMPGSLSEIVRFIRRACENAEASGQSWQSVMNGLRKHARSLWRSLPAGQKQQFNRHLRALYDSHRNRLPEALHVRLKQELAEGNTLLRRGQFLRRTPTGLTLKPAGRRGAEQIYADEVIDCRCQEPDLDTTLMRSLINASLATPDELGLGLAVEATGALSVDGQVTEGLFAIGPLGLGSLPDIDLVPEIVTQAYAAAEGVATRFYPQCKAV</sequence>
<dbReference type="Pfam" id="PF13454">
    <property type="entry name" value="NAD_binding_9"/>
    <property type="match status" value="1"/>
</dbReference>
<protein>
    <recommendedName>
        <fullName evidence="1">FAD-dependent urate hydroxylase HpyO/Asp monooxygenase CreE-like FAD/NAD(P)-binding domain-containing protein</fullName>
    </recommendedName>
</protein>
<organism evidence="2 3">
    <name type="scientific">Rhizobium jaguaris</name>
    <dbReference type="NCBI Taxonomy" id="1312183"/>
    <lineage>
        <taxon>Bacteria</taxon>
        <taxon>Pseudomonadati</taxon>
        <taxon>Pseudomonadota</taxon>
        <taxon>Alphaproteobacteria</taxon>
        <taxon>Hyphomicrobiales</taxon>
        <taxon>Rhizobiaceae</taxon>
        <taxon>Rhizobium/Agrobacterium group</taxon>
        <taxon>Rhizobium</taxon>
    </lineage>
</organism>
<dbReference type="PANTHER" id="PTHR40254">
    <property type="entry name" value="BLR0577 PROTEIN"/>
    <property type="match status" value="1"/>
</dbReference>
<dbReference type="PANTHER" id="PTHR40254:SF1">
    <property type="entry name" value="BLR0577 PROTEIN"/>
    <property type="match status" value="1"/>
</dbReference>
<feature type="domain" description="FAD-dependent urate hydroxylase HpyO/Asp monooxygenase CreE-like FAD/NAD(P)-binding" evidence="1">
    <location>
        <begin position="24"/>
        <end position="180"/>
    </location>
</feature>
<dbReference type="OrthoDB" id="101972at2"/>
<dbReference type="AlphaFoldDB" id="A0A387FQ26"/>
<proteinExistence type="predicted"/>
<name>A0A387FQ26_9HYPH</name>
<dbReference type="Proteomes" id="UP000282195">
    <property type="component" value="Chromosome"/>
</dbReference>
<evidence type="ECO:0000259" key="1">
    <source>
        <dbReference type="Pfam" id="PF13454"/>
    </source>
</evidence>
<dbReference type="KEGG" id="rjg:CCGE525_12280"/>
<dbReference type="SUPFAM" id="SSF51905">
    <property type="entry name" value="FAD/NAD(P)-binding domain"/>
    <property type="match status" value="1"/>
</dbReference>
<accession>A0A387FQ26</accession>